<dbReference type="SUPFAM" id="SSF50630">
    <property type="entry name" value="Acid proteases"/>
    <property type="match status" value="1"/>
</dbReference>
<dbReference type="InterPro" id="IPR053134">
    <property type="entry name" value="RNA-dir_DNA_polymerase"/>
</dbReference>
<dbReference type="PANTHER" id="PTHR24559">
    <property type="entry name" value="TRANSPOSON TY3-I GAG-POL POLYPROTEIN"/>
    <property type="match status" value="1"/>
</dbReference>
<dbReference type="Pfam" id="PF00078">
    <property type="entry name" value="RVT_1"/>
    <property type="match status" value="1"/>
</dbReference>
<gene>
    <name evidence="2" type="ORF">OPV22_026654</name>
</gene>
<dbReference type="InterPro" id="IPR021109">
    <property type="entry name" value="Peptidase_aspartic_dom_sf"/>
</dbReference>
<accession>A0AAV8QAV1</accession>
<keyword evidence="3" id="KW-1185">Reference proteome</keyword>
<dbReference type="SUPFAM" id="SSF56672">
    <property type="entry name" value="DNA/RNA polymerases"/>
    <property type="match status" value="1"/>
</dbReference>
<reference evidence="2 3" key="1">
    <citation type="submission" date="2022-12" db="EMBL/GenBank/DDBJ databases">
        <title>Chromosome-scale assembly of the Ensete ventricosum genome.</title>
        <authorList>
            <person name="Dussert Y."/>
            <person name="Stocks J."/>
            <person name="Wendawek A."/>
            <person name="Woldeyes F."/>
            <person name="Nichols R.A."/>
            <person name="Borrell J.S."/>
        </authorList>
    </citation>
    <scope>NUCLEOTIDE SEQUENCE [LARGE SCALE GENOMIC DNA]</scope>
    <source>
        <strain evidence="3">cv. Maze</strain>
        <tissue evidence="2">Seeds</tissue>
    </source>
</reference>
<dbReference type="Proteomes" id="UP001222027">
    <property type="component" value="Unassembled WGS sequence"/>
</dbReference>
<protein>
    <recommendedName>
        <fullName evidence="1">Reverse transcriptase domain-containing protein</fullName>
    </recommendedName>
</protein>
<proteinExistence type="predicted"/>
<dbReference type="Pfam" id="PF13975">
    <property type="entry name" value="gag-asp_proteas"/>
    <property type="match status" value="1"/>
</dbReference>
<sequence>MVDTGATHNFIIDREAKRLGLILEKSPSRIKAVNSEAKWISGQAKGIPVKIGTWSGSTNLMAVPLDNFQVILGMEFMHAAKLVPVPFLNFLCLMGGESTFIAALKLETPDGEAIQELAIVVNILKEFSDVMPTELLRTLPPRRGVDHRIELEPRIKPPARPPYGMALLELAELRKQLDELLSGGLICSTKAPFGVPVLFQKKQDGSLGLCIDYRALNKMTVKNKYPISLIADLFDQLGKAKYFSKLDHRSWYWQVRIAERDEAKTTCMTRYGAFEFLVMPFGLTNAPATFCTLMNQLFKE</sequence>
<comment type="caution">
    <text evidence="2">The sequence shown here is derived from an EMBL/GenBank/DDBJ whole genome shotgun (WGS) entry which is preliminary data.</text>
</comment>
<dbReference type="EMBL" id="JAQQAF010000007">
    <property type="protein sequence ID" value="KAJ8472311.1"/>
    <property type="molecule type" value="Genomic_DNA"/>
</dbReference>
<dbReference type="Gene3D" id="3.10.10.10">
    <property type="entry name" value="HIV Type 1 Reverse Transcriptase, subunit A, domain 1"/>
    <property type="match status" value="1"/>
</dbReference>
<feature type="domain" description="Reverse transcriptase" evidence="1">
    <location>
        <begin position="202"/>
        <end position="299"/>
    </location>
</feature>
<dbReference type="AlphaFoldDB" id="A0AAV8QAV1"/>
<dbReference type="InterPro" id="IPR043502">
    <property type="entry name" value="DNA/RNA_pol_sf"/>
</dbReference>
<dbReference type="PANTHER" id="PTHR24559:SF436">
    <property type="entry name" value="RNA-DIRECTED DNA POLYMERASE HOMOLOG"/>
    <property type="match status" value="1"/>
</dbReference>
<dbReference type="InterPro" id="IPR000477">
    <property type="entry name" value="RT_dom"/>
</dbReference>
<evidence type="ECO:0000313" key="3">
    <source>
        <dbReference type="Proteomes" id="UP001222027"/>
    </source>
</evidence>
<dbReference type="CDD" id="cd01647">
    <property type="entry name" value="RT_LTR"/>
    <property type="match status" value="1"/>
</dbReference>
<evidence type="ECO:0000259" key="1">
    <source>
        <dbReference type="Pfam" id="PF00078"/>
    </source>
</evidence>
<name>A0AAV8QAV1_ENSVE</name>
<dbReference type="CDD" id="cd00303">
    <property type="entry name" value="retropepsin_like"/>
    <property type="match status" value="1"/>
</dbReference>
<organism evidence="2 3">
    <name type="scientific">Ensete ventricosum</name>
    <name type="common">Abyssinian banana</name>
    <name type="synonym">Musa ensete</name>
    <dbReference type="NCBI Taxonomy" id="4639"/>
    <lineage>
        <taxon>Eukaryota</taxon>
        <taxon>Viridiplantae</taxon>
        <taxon>Streptophyta</taxon>
        <taxon>Embryophyta</taxon>
        <taxon>Tracheophyta</taxon>
        <taxon>Spermatophyta</taxon>
        <taxon>Magnoliopsida</taxon>
        <taxon>Liliopsida</taxon>
        <taxon>Zingiberales</taxon>
        <taxon>Musaceae</taxon>
        <taxon>Ensete</taxon>
    </lineage>
</organism>
<dbReference type="Gene3D" id="2.40.70.10">
    <property type="entry name" value="Acid Proteases"/>
    <property type="match status" value="1"/>
</dbReference>
<evidence type="ECO:0000313" key="2">
    <source>
        <dbReference type="EMBL" id="KAJ8472311.1"/>
    </source>
</evidence>